<feature type="transmembrane region" description="Helical" evidence="1">
    <location>
        <begin position="7"/>
        <end position="26"/>
    </location>
</feature>
<gene>
    <name evidence="2" type="ORF">J34TS1_45050</name>
</gene>
<protein>
    <submittedName>
        <fullName evidence="2">Uncharacterized protein</fullName>
    </submittedName>
</protein>
<dbReference type="AlphaFoldDB" id="A0A919YJD6"/>
<reference evidence="2 3" key="1">
    <citation type="submission" date="2021-03" db="EMBL/GenBank/DDBJ databases">
        <title>Antimicrobial resistance genes in bacteria isolated from Japanese honey, and their potential for conferring macrolide and lincosamide resistance in the American foulbrood pathogen Paenibacillus larvae.</title>
        <authorList>
            <person name="Okamoto M."/>
            <person name="Kumagai M."/>
            <person name="Kanamori H."/>
            <person name="Takamatsu D."/>
        </authorList>
    </citation>
    <scope>NUCLEOTIDE SEQUENCE [LARGE SCALE GENOMIC DNA]</scope>
    <source>
        <strain evidence="2 3">J34TS1</strain>
    </source>
</reference>
<keyword evidence="1" id="KW-0472">Membrane</keyword>
<evidence type="ECO:0000313" key="3">
    <source>
        <dbReference type="Proteomes" id="UP000682811"/>
    </source>
</evidence>
<sequence length="64" mass="7318">MNPALKLIKVFVLFYTLSYVTVTWFIDYFYPLPASAKRAARTCYTLLEYIATSIDIKGGHNHAV</sequence>
<keyword evidence="3" id="KW-1185">Reference proteome</keyword>
<organism evidence="2 3">
    <name type="scientific">Paenibacillus azoreducens</name>
    <dbReference type="NCBI Taxonomy" id="116718"/>
    <lineage>
        <taxon>Bacteria</taxon>
        <taxon>Bacillati</taxon>
        <taxon>Bacillota</taxon>
        <taxon>Bacilli</taxon>
        <taxon>Bacillales</taxon>
        <taxon>Paenibacillaceae</taxon>
        <taxon>Paenibacillus</taxon>
    </lineage>
</organism>
<evidence type="ECO:0000313" key="2">
    <source>
        <dbReference type="EMBL" id="GIO49740.1"/>
    </source>
</evidence>
<keyword evidence="1" id="KW-1133">Transmembrane helix</keyword>
<comment type="caution">
    <text evidence="2">The sequence shown here is derived from an EMBL/GenBank/DDBJ whole genome shotgun (WGS) entry which is preliminary data.</text>
</comment>
<dbReference type="Proteomes" id="UP000682811">
    <property type="component" value="Unassembled WGS sequence"/>
</dbReference>
<dbReference type="EMBL" id="BORT01000024">
    <property type="protein sequence ID" value="GIO49740.1"/>
    <property type="molecule type" value="Genomic_DNA"/>
</dbReference>
<evidence type="ECO:0000256" key="1">
    <source>
        <dbReference type="SAM" id="Phobius"/>
    </source>
</evidence>
<proteinExistence type="predicted"/>
<keyword evidence="1" id="KW-0812">Transmembrane</keyword>
<accession>A0A919YJD6</accession>
<name>A0A919YJD6_9BACL</name>